<gene>
    <name evidence="2" type="ORF">LSCM4_04731</name>
</gene>
<organism evidence="2 3">
    <name type="scientific">Leishmania orientalis</name>
    <dbReference type="NCBI Taxonomy" id="2249476"/>
    <lineage>
        <taxon>Eukaryota</taxon>
        <taxon>Discoba</taxon>
        <taxon>Euglenozoa</taxon>
        <taxon>Kinetoplastea</taxon>
        <taxon>Metakinetoplastina</taxon>
        <taxon>Trypanosomatida</taxon>
        <taxon>Trypanosomatidae</taxon>
        <taxon>Leishmaniinae</taxon>
        <taxon>Leishmania</taxon>
    </lineage>
</organism>
<feature type="compositionally biased region" description="Low complexity" evidence="1">
    <location>
        <begin position="963"/>
        <end position="997"/>
    </location>
</feature>
<accession>A0A836HKV3</accession>
<proteinExistence type="predicted"/>
<dbReference type="RefSeq" id="XP_067063159.1">
    <property type="nucleotide sequence ID" value="XM_067206712.1"/>
</dbReference>
<protein>
    <submittedName>
        <fullName evidence="2">Uncharacterized protein</fullName>
    </submittedName>
</protein>
<dbReference type="AlphaFoldDB" id="A0A836HKV3"/>
<evidence type="ECO:0000313" key="3">
    <source>
        <dbReference type="Proteomes" id="UP000674143"/>
    </source>
</evidence>
<dbReference type="EMBL" id="JAFHLR010000023">
    <property type="protein sequence ID" value="KAG5478498.1"/>
    <property type="molecule type" value="Genomic_DNA"/>
</dbReference>
<comment type="caution">
    <text evidence="2">The sequence shown here is derived from an EMBL/GenBank/DDBJ whole genome shotgun (WGS) entry which is preliminary data.</text>
</comment>
<sequence>MNMIAPPSSFAEAGVPLHVKLLRAVEANGQAITPTPLLIRVLRRTASDFADVIVDGRCATGTRQVGSAAAVWVHNANIRASAAPAATGSSSTSLQQAAGGCRAAPGAAGADEDGAVPLYRTKAALSECRSLLVLYTLHCLLSATQGPSSGGGSGSSDGSAHVCADADGRVQQLPLGARNWAPEVSIVVAETEASAVELHRVCKSLGEACGLRLNLVLQIGGRPLASLVLPPATPAAEEDTTDPEGSATPTSVSKAAKAEEGAGSSDTATKATSASERPYLVSIIVTTAQEFLNWNWNALLNAGVDVSVANRGAAMVAAESAKDADSNGATAAAAATPSPEMRRVYPHIASIVVEEMGGASVTSPMGADRAVQQWREVHNTLYATVLRQNPRYVPAAHLHPHYMWVCRGPVSRLPAALRQCFSRRSRRYYQIQPSMYISPLAVALMPHPHEGLSSPAESLGIRLVLSQNQSDKEAQLRRIVTDRSGLFHRVLLLTHNKEVAQLSALIASWGVSKEMPTPSTVSASFSNSVVSTRRMDSLGAQQQCYATYLQSCEAAERVSSATGSSSSSSSSVVVTLVAWDALTLVDIMDVDIIIQYYPPQKSLTDQEWAEFIQVLHTTVDGEREIELSLRQNRNNREDGIQEKLQQLREGTTTGTASSVDGSNPPPRPLPVLVTLMLAADFTLSAYFLYQYMYSGATGTLTRAATATSLTSIGPAPGRPGVQEPVEYPLPVLDISPKHPYFIPLVCGHTGDAEWPAAAPGSPPRPRATTAGVNGAEASLVPTLTSGEMITVKRVLVAKLQKEQRRLDASASLLGTATGVNNLGLAGSSSVAAAASPVQLMARGGIATAAGGGRGNLHSSSSSGGAVAIPAAATASSTGSGGVRATSRGGAGAGTAAADAGGGGGRSNQRHQQRGGGGGKEPPSSPHGSSVGGGRNNSDHRNARSSTLQNSNTGGRRGNSAKEGTNTNSNGNPSSSSGGDTTAAAAGAAKTSGGATSVGTGGRGGNGSKKENEKGNTTASSPSACKPGASYPTSANTAAKDAGSGSGDGKGSPNKRRSRNARGRKQQQSSPA</sequence>
<evidence type="ECO:0000256" key="1">
    <source>
        <dbReference type="SAM" id="MobiDB-lite"/>
    </source>
</evidence>
<name>A0A836HKV3_9TRYP</name>
<feature type="compositionally biased region" description="Low complexity" evidence="1">
    <location>
        <begin position="262"/>
        <end position="271"/>
    </location>
</feature>
<feature type="region of interest" description="Disordered" evidence="1">
    <location>
        <begin position="873"/>
        <end position="1071"/>
    </location>
</feature>
<reference evidence="3" key="2">
    <citation type="journal article" date="2021" name="Sci. Data">
        <title>Chromosome-scale genome sequencing, assembly and annotation of six genomes from subfamily Leishmaniinae.</title>
        <authorList>
            <person name="Almutairi H."/>
            <person name="Urbaniak M.D."/>
            <person name="Bates M.D."/>
            <person name="Jariyapan N."/>
            <person name="Kwakye-Nuako G."/>
            <person name="Thomaz Soccol V."/>
            <person name="Al-Salem W.S."/>
            <person name="Dillon R.J."/>
            <person name="Bates P.A."/>
            <person name="Gatherer D."/>
        </authorList>
    </citation>
    <scope>NUCLEOTIDE SEQUENCE [LARGE SCALE GENOMIC DNA]</scope>
</reference>
<evidence type="ECO:0000313" key="2">
    <source>
        <dbReference type="EMBL" id="KAG5478498.1"/>
    </source>
</evidence>
<dbReference type="GeneID" id="92360646"/>
<feature type="region of interest" description="Disordered" evidence="1">
    <location>
        <begin position="233"/>
        <end position="271"/>
    </location>
</feature>
<feature type="compositionally biased region" description="Polar residues" evidence="1">
    <location>
        <begin position="648"/>
        <end position="661"/>
    </location>
</feature>
<dbReference type="KEGG" id="loi:92360646"/>
<feature type="compositionally biased region" description="Polar residues" evidence="1">
    <location>
        <begin position="943"/>
        <end position="953"/>
    </location>
</feature>
<keyword evidence="3" id="KW-1185">Reference proteome</keyword>
<reference evidence="3" key="1">
    <citation type="journal article" date="2021" name="Microbiol. Resour. Announc.">
        <title>LGAAP: Leishmaniinae Genome Assembly and Annotation Pipeline.</title>
        <authorList>
            <person name="Almutairi H."/>
            <person name="Urbaniak M.D."/>
            <person name="Bates M.D."/>
            <person name="Jariyapan N."/>
            <person name="Kwakye-Nuako G."/>
            <person name="Thomaz-Soccol V."/>
            <person name="Al-Salem W.S."/>
            <person name="Dillon R.J."/>
            <person name="Bates P.A."/>
            <person name="Gatherer D."/>
        </authorList>
    </citation>
    <scope>NUCLEOTIDE SEQUENCE [LARGE SCALE GENOMIC DNA]</scope>
</reference>
<feature type="compositionally biased region" description="Low complexity" evidence="1">
    <location>
        <begin position="873"/>
        <end position="898"/>
    </location>
</feature>
<feature type="region of interest" description="Disordered" evidence="1">
    <location>
        <begin position="646"/>
        <end position="665"/>
    </location>
</feature>
<dbReference type="Proteomes" id="UP000674143">
    <property type="component" value="Unassembled WGS sequence"/>
</dbReference>
<feature type="compositionally biased region" description="Basic residues" evidence="1">
    <location>
        <begin position="1052"/>
        <end position="1064"/>
    </location>
</feature>